<dbReference type="AlphaFoldDB" id="A0A7Z0DWX2"/>
<proteinExistence type="predicted"/>
<comment type="caution">
    <text evidence="1">The sequence shown here is derived from an EMBL/GenBank/DDBJ whole genome shotgun (WGS) entry which is preliminary data.</text>
</comment>
<dbReference type="Gene3D" id="3.40.50.2300">
    <property type="match status" value="1"/>
</dbReference>
<evidence type="ECO:0008006" key="3">
    <source>
        <dbReference type="Google" id="ProtNLM"/>
    </source>
</evidence>
<sequence length="65" mass="7210">MIFPAADLLTDRSVPFLFTTDYDRSAIPSRFAKFMRCEKPIAPDTLSNAVRVLIPSGQSVEATYA</sequence>
<evidence type="ECO:0000313" key="2">
    <source>
        <dbReference type="Proteomes" id="UP000535276"/>
    </source>
</evidence>
<name>A0A7Z0DWX2_RHILE</name>
<organism evidence="1 2">
    <name type="scientific">Rhizobium leguminosarum</name>
    <dbReference type="NCBI Taxonomy" id="384"/>
    <lineage>
        <taxon>Bacteria</taxon>
        <taxon>Pseudomonadati</taxon>
        <taxon>Pseudomonadota</taxon>
        <taxon>Alphaproteobacteria</taxon>
        <taxon>Hyphomicrobiales</taxon>
        <taxon>Rhizobiaceae</taxon>
        <taxon>Rhizobium/Agrobacterium group</taxon>
        <taxon>Rhizobium</taxon>
    </lineage>
</organism>
<reference evidence="1 2" key="1">
    <citation type="submission" date="2020-07" db="EMBL/GenBank/DDBJ databases">
        <title>Genomic Encyclopedia of Type Strains, Phase IV (KMG-V): Genome sequencing to study the core and pangenomes of soil and plant-associated prokaryotes.</title>
        <authorList>
            <person name="Whitman W."/>
        </authorList>
    </citation>
    <scope>NUCLEOTIDE SEQUENCE [LARGE SCALE GENOMIC DNA]</scope>
    <source>
        <strain evidence="1 2">SEMIA 4052</strain>
    </source>
</reference>
<gene>
    <name evidence="1" type="ORF">GGI64_001948</name>
</gene>
<accession>A0A7Z0DWX2</accession>
<dbReference type="EMBL" id="JACBZV010000002">
    <property type="protein sequence ID" value="NYJ10901.1"/>
    <property type="molecule type" value="Genomic_DNA"/>
</dbReference>
<dbReference type="Proteomes" id="UP000535276">
    <property type="component" value="Unassembled WGS sequence"/>
</dbReference>
<evidence type="ECO:0000313" key="1">
    <source>
        <dbReference type="EMBL" id="NYJ10901.1"/>
    </source>
</evidence>
<protein>
    <recommendedName>
        <fullName evidence="3">Response regulatory domain-containing protein</fullName>
    </recommendedName>
</protein>